<evidence type="ECO:0000313" key="2">
    <source>
        <dbReference type="EMBL" id="CAK0829767.1"/>
    </source>
</evidence>
<name>A0ABN9SCP0_9DINO</name>
<gene>
    <name evidence="2" type="ORF">PCOR1329_LOCUS28599</name>
</gene>
<dbReference type="EMBL" id="CAUYUJ010010591">
    <property type="protein sequence ID" value="CAK0829767.1"/>
    <property type="molecule type" value="Genomic_DNA"/>
</dbReference>
<accession>A0ABN9SCP0</accession>
<feature type="compositionally biased region" description="Basic and acidic residues" evidence="1">
    <location>
        <begin position="341"/>
        <end position="366"/>
    </location>
</feature>
<reference evidence="2" key="1">
    <citation type="submission" date="2023-10" db="EMBL/GenBank/DDBJ databases">
        <authorList>
            <person name="Chen Y."/>
            <person name="Shah S."/>
            <person name="Dougan E. K."/>
            <person name="Thang M."/>
            <person name="Chan C."/>
        </authorList>
    </citation>
    <scope>NUCLEOTIDE SEQUENCE [LARGE SCALE GENOMIC DNA]</scope>
</reference>
<protein>
    <submittedName>
        <fullName evidence="2">Uncharacterized protein</fullName>
    </submittedName>
</protein>
<sequence>MAHAVVGPWTGPGIDALCAERASWSIGDVLEVELWHEQFGDSCGTGVVEVIGHGPRTRLFEARVLDVEDQYHHWWIFQSQKAENPGLFRATAGKGDDDETVFRGREITPVYKWRVLNGSGLEADLAVVGWLSEQRRKGILDELRGRHAAAGALGTRAADGPGDQATCGASKPAWDGVVTLRLHASARSARTIRSLQLMADKVGREGEAHAWEKNDTPAAAKSYYLRVLQPLTGAGLRNNREMATLCAALDHLARGRTAFAADVLTMRLKAVEMASRHGNWDRAQFLELVEKDDTTLTTMGKEQMATQELAMQRKLESRGKGHGFDNEWRNSGNAPGSSGKGAKDKNGRQHKGIGEGREGQEGERSVGQRACATPASTRSPVAGDAARTPGWTPACRTSFAAELGSAQILAEWQAALR</sequence>
<feature type="region of interest" description="Disordered" evidence="1">
    <location>
        <begin position="314"/>
        <end position="390"/>
    </location>
</feature>
<proteinExistence type="predicted"/>
<comment type="caution">
    <text evidence="2">The sequence shown here is derived from an EMBL/GenBank/DDBJ whole genome shotgun (WGS) entry which is preliminary data.</text>
</comment>
<organism evidence="2 3">
    <name type="scientific">Prorocentrum cordatum</name>
    <dbReference type="NCBI Taxonomy" id="2364126"/>
    <lineage>
        <taxon>Eukaryota</taxon>
        <taxon>Sar</taxon>
        <taxon>Alveolata</taxon>
        <taxon>Dinophyceae</taxon>
        <taxon>Prorocentrales</taxon>
        <taxon>Prorocentraceae</taxon>
        <taxon>Prorocentrum</taxon>
    </lineage>
</organism>
<evidence type="ECO:0000256" key="1">
    <source>
        <dbReference type="SAM" id="MobiDB-lite"/>
    </source>
</evidence>
<feature type="non-terminal residue" evidence="2">
    <location>
        <position position="417"/>
    </location>
</feature>
<evidence type="ECO:0000313" key="3">
    <source>
        <dbReference type="Proteomes" id="UP001189429"/>
    </source>
</evidence>
<dbReference type="Proteomes" id="UP001189429">
    <property type="component" value="Unassembled WGS sequence"/>
</dbReference>
<feature type="compositionally biased region" description="Basic and acidic residues" evidence="1">
    <location>
        <begin position="314"/>
        <end position="328"/>
    </location>
</feature>
<keyword evidence="3" id="KW-1185">Reference proteome</keyword>